<reference evidence="1 2" key="1">
    <citation type="submission" date="2020-03" db="EMBL/GenBank/DDBJ databases">
        <title>Whole genome shotgun sequence of Phytohabitans suffuscus NBRC 105367.</title>
        <authorList>
            <person name="Komaki H."/>
            <person name="Tamura T."/>
        </authorList>
    </citation>
    <scope>NUCLEOTIDE SEQUENCE [LARGE SCALE GENOMIC DNA]</scope>
    <source>
        <strain evidence="1 2">NBRC 105367</strain>
    </source>
</reference>
<dbReference type="KEGG" id="psuu:Psuf_083450"/>
<dbReference type="EMBL" id="AP022871">
    <property type="protein sequence ID" value="BCB91032.1"/>
    <property type="molecule type" value="Genomic_DNA"/>
</dbReference>
<evidence type="ECO:0000313" key="2">
    <source>
        <dbReference type="Proteomes" id="UP000503011"/>
    </source>
</evidence>
<protein>
    <submittedName>
        <fullName evidence="1">Uncharacterized protein</fullName>
    </submittedName>
</protein>
<dbReference type="Proteomes" id="UP000503011">
    <property type="component" value="Chromosome"/>
</dbReference>
<reference evidence="1 2" key="2">
    <citation type="submission" date="2020-03" db="EMBL/GenBank/DDBJ databases">
        <authorList>
            <person name="Ichikawa N."/>
            <person name="Kimura A."/>
            <person name="Kitahashi Y."/>
            <person name="Uohara A."/>
        </authorList>
    </citation>
    <scope>NUCLEOTIDE SEQUENCE [LARGE SCALE GENOMIC DNA]</scope>
    <source>
        <strain evidence="1 2">NBRC 105367</strain>
    </source>
</reference>
<organism evidence="1 2">
    <name type="scientific">Phytohabitans suffuscus</name>
    <dbReference type="NCBI Taxonomy" id="624315"/>
    <lineage>
        <taxon>Bacteria</taxon>
        <taxon>Bacillati</taxon>
        <taxon>Actinomycetota</taxon>
        <taxon>Actinomycetes</taxon>
        <taxon>Micromonosporales</taxon>
        <taxon>Micromonosporaceae</taxon>
    </lineage>
</organism>
<dbReference type="AlphaFoldDB" id="A0A6F8YY83"/>
<evidence type="ECO:0000313" key="1">
    <source>
        <dbReference type="EMBL" id="BCB91032.1"/>
    </source>
</evidence>
<proteinExistence type="predicted"/>
<accession>A0A6F8YY83</accession>
<keyword evidence="2" id="KW-1185">Reference proteome</keyword>
<name>A0A6F8YY83_9ACTN</name>
<sequence length="165" mass="17891">MGLREGQDFTIHPDRPDRQLPLDELSGLNVILLCGPARNAIFDKVAAILPMRYSMTVGNDGRNVLMDRRREQRMLSSRQAGDSAMGPAHDWGLVASLPSPFNLGKRLVVLAGVHGTGTVGAAEFVADLSNLRTLIGKREGETVSEVVRVDYDAADIETPTRIGLV</sequence>
<gene>
    <name evidence="1" type="ORF">Psuf_083450</name>
</gene>